<feature type="signal peptide" evidence="2">
    <location>
        <begin position="1"/>
        <end position="18"/>
    </location>
</feature>
<evidence type="ECO:0000256" key="2">
    <source>
        <dbReference type="SAM" id="SignalP"/>
    </source>
</evidence>
<reference evidence="4" key="1">
    <citation type="journal article" date="2023" name="Commun. Biol.">
        <title>Genome analysis of Parmales, the sister group of diatoms, reveals the evolutionary specialization of diatoms from phago-mixotrophs to photoautotrophs.</title>
        <authorList>
            <person name="Ban H."/>
            <person name="Sato S."/>
            <person name="Yoshikawa S."/>
            <person name="Yamada K."/>
            <person name="Nakamura Y."/>
            <person name="Ichinomiya M."/>
            <person name="Sato N."/>
            <person name="Blanc-Mathieu R."/>
            <person name="Endo H."/>
            <person name="Kuwata A."/>
            <person name="Ogata H."/>
        </authorList>
    </citation>
    <scope>NUCLEOTIDE SEQUENCE [LARGE SCALE GENOMIC DNA]</scope>
    <source>
        <strain evidence="4">NIES 3699</strain>
    </source>
</reference>
<evidence type="ECO:0000313" key="4">
    <source>
        <dbReference type="Proteomes" id="UP001165160"/>
    </source>
</evidence>
<gene>
    <name evidence="3" type="ORF">TrVE_jg12848</name>
</gene>
<dbReference type="AlphaFoldDB" id="A0A9W7F6Z2"/>
<sequence>MRFSSILLVLYCFTLSRGYKIPIEKLLFYSRKGSIKLNNVLPPSQIKDLKSTCRRHIKENELITWQQKVSAIKNVPLSEISSNPKYSTVSRCKSSISSLVPSIPFLQYFNLHKLHPSIKSLTHGPLLPSLASSLMSTSKVRLYQDSLFYKRPTDAETLWHSDLKMTPFDTNKLITFWIPLTRIPASQGLQFVDESHLDFALPFWHSDVSSIDLSTRSGYGTDNIRDYSPINLGSMTAHNGWTLHSAPPNFTGEDRLALAVSYVDGDAIVREGFKNRRKDKGDREDEQSYEKWIGGVKEGKFISAKHEDIPIIKFDINNL</sequence>
<dbReference type="PANTHER" id="PTHR20883:SF49">
    <property type="entry name" value="PHYTANOYL-COA DIOXYGENASE"/>
    <property type="match status" value="1"/>
</dbReference>
<feature type="chain" id="PRO_5040947135" description="Phytanoyl-CoA dioxygenase" evidence="2">
    <location>
        <begin position="19"/>
        <end position="319"/>
    </location>
</feature>
<dbReference type="Gene3D" id="2.60.120.620">
    <property type="entry name" value="q2cbj1_9rhob like domain"/>
    <property type="match status" value="1"/>
</dbReference>
<keyword evidence="4" id="KW-1185">Reference proteome</keyword>
<dbReference type="PANTHER" id="PTHR20883">
    <property type="entry name" value="PHYTANOYL-COA DIOXYGENASE DOMAIN CONTAINING 1"/>
    <property type="match status" value="1"/>
</dbReference>
<dbReference type="InterPro" id="IPR008775">
    <property type="entry name" value="Phytyl_CoA_dOase-like"/>
</dbReference>
<accession>A0A9W7F6Z2</accession>
<protein>
    <recommendedName>
        <fullName evidence="5">Phytanoyl-CoA dioxygenase</fullName>
    </recommendedName>
</protein>
<keyword evidence="2" id="KW-0732">Signal</keyword>
<organism evidence="3 4">
    <name type="scientific">Triparma verrucosa</name>
    <dbReference type="NCBI Taxonomy" id="1606542"/>
    <lineage>
        <taxon>Eukaryota</taxon>
        <taxon>Sar</taxon>
        <taxon>Stramenopiles</taxon>
        <taxon>Ochrophyta</taxon>
        <taxon>Bolidophyceae</taxon>
        <taxon>Parmales</taxon>
        <taxon>Triparmaceae</taxon>
        <taxon>Triparma</taxon>
    </lineage>
</organism>
<proteinExistence type="predicted"/>
<comment type="cofactor">
    <cofactor evidence="1">
        <name>Fe cation</name>
        <dbReference type="ChEBI" id="CHEBI:24875"/>
    </cofactor>
</comment>
<evidence type="ECO:0000313" key="3">
    <source>
        <dbReference type="EMBL" id="GMI05680.1"/>
    </source>
</evidence>
<evidence type="ECO:0008006" key="5">
    <source>
        <dbReference type="Google" id="ProtNLM"/>
    </source>
</evidence>
<name>A0A9W7F6Z2_9STRA</name>
<dbReference type="SUPFAM" id="SSF51197">
    <property type="entry name" value="Clavaminate synthase-like"/>
    <property type="match status" value="1"/>
</dbReference>
<dbReference type="Pfam" id="PF05721">
    <property type="entry name" value="PhyH"/>
    <property type="match status" value="1"/>
</dbReference>
<dbReference type="Proteomes" id="UP001165160">
    <property type="component" value="Unassembled WGS sequence"/>
</dbReference>
<evidence type="ECO:0000256" key="1">
    <source>
        <dbReference type="ARBA" id="ARBA00001962"/>
    </source>
</evidence>
<dbReference type="EMBL" id="BRXX01000334">
    <property type="protein sequence ID" value="GMI05680.1"/>
    <property type="molecule type" value="Genomic_DNA"/>
</dbReference>
<comment type="caution">
    <text evidence="3">The sequence shown here is derived from an EMBL/GenBank/DDBJ whole genome shotgun (WGS) entry which is preliminary data.</text>
</comment>